<dbReference type="KEGG" id="tml:GSTUM_00002751001"/>
<dbReference type="InterPro" id="IPR051262">
    <property type="entry name" value="SMP-30/CGR1_Lactonase"/>
</dbReference>
<dbReference type="OMA" id="GVKGPSN"/>
<dbReference type="GO" id="GO:0016787">
    <property type="term" value="F:hydrolase activity"/>
    <property type="evidence" value="ECO:0007669"/>
    <property type="project" value="UniProtKB-KW"/>
</dbReference>
<keyword evidence="6" id="KW-1185">Reference proteome</keyword>
<dbReference type="PANTHER" id="PTHR47572:SF4">
    <property type="entry name" value="LACTONASE DRP35"/>
    <property type="match status" value="1"/>
</dbReference>
<feature type="compositionally biased region" description="Polar residues" evidence="2">
    <location>
        <begin position="383"/>
        <end position="396"/>
    </location>
</feature>
<feature type="signal peptide" evidence="3">
    <location>
        <begin position="1"/>
        <end position="17"/>
    </location>
</feature>
<dbReference type="AlphaFoldDB" id="D5G802"/>
<protein>
    <submittedName>
        <fullName evidence="5">(Perigord truffle) hypothetical protein</fullName>
    </submittedName>
</protein>
<dbReference type="GeneID" id="9184118"/>
<organism evidence="5 6">
    <name type="scientific">Tuber melanosporum (strain Mel28)</name>
    <name type="common">Perigord black truffle</name>
    <dbReference type="NCBI Taxonomy" id="656061"/>
    <lineage>
        <taxon>Eukaryota</taxon>
        <taxon>Fungi</taxon>
        <taxon>Dikarya</taxon>
        <taxon>Ascomycota</taxon>
        <taxon>Pezizomycotina</taxon>
        <taxon>Pezizomycetes</taxon>
        <taxon>Pezizales</taxon>
        <taxon>Tuberaceae</taxon>
        <taxon>Tuber</taxon>
    </lineage>
</organism>
<proteinExistence type="predicted"/>
<evidence type="ECO:0000256" key="2">
    <source>
        <dbReference type="SAM" id="MobiDB-lite"/>
    </source>
</evidence>
<dbReference type="eggNOG" id="ENOG502SBDU">
    <property type="taxonomic scope" value="Eukaryota"/>
</dbReference>
<dbReference type="InParanoid" id="D5G802"/>
<keyword evidence="3" id="KW-0732">Signal</keyword>
<dbReference type="STRING" id="656061.D5G802"/>
<feature type="region of interest" description="Disordered" evidence="2">
    <location>
        <begin position="66"/>
        <end position="86"/>
    </location>
</feature>
<dbReference type="Proteomes" id="UP000006911">
    <property type="component" value="Unassembled WGS sequence"/>
</dbReference>
<dbReference type="InterPro" id="IPR013658">
    <property type="entry name" value="SGL"/>
</dbReference>
<accession>D5G802</accession>
<feature type="chain" id="PRO_5003072238" evidence="3">
    <location>
        <begin position="18"/>
        <end position="431"/>
    </location>
</feature>
<gene>
    <name evidence="5" type="ORF">GSTUM_00002751001</name>
</gene>
<dbReference type="PANTHER" id="PTHR47572">
    <property type="entry name" value="LIPOPROTEIN-RELATED"/>
    <property type="match status" value="1"/>
</dbReference>
<feature type="region of interest" description="Disordered" evidence="2">
    <location>
        <begin position="348"/>
        <end position="399"/>
    </location>
</feature>
<feature type="compositionally biased region" description="Low complexity" evidence="2">
    <location>
        <begin position="361"/>
        <end position="380"/>
    </location>
</feature>
<evidence type="ECO:0000259" key="4">
    <source>
        <dbReference type="Pfam" id="PF08450"/>
    </source>
</evidence>
<dbReference type="EMBL" id="FN430035">
    <property type="protein sequence ID" value="CAZ80645.1"/>
    <property type="molecule type" value="Genomic_DNA"/>
</dbReference>
<dbReference type="HOGENOM" id="CLU_636456_0_0_1"/>
<dbReference type="RefSeq" id="XP_002836454.1">
    <property type="nucleotide sequence ID" value="XM_002836408.1"/>
</dbReference>
<dbReference type="Gene3D" id="2.120.10.30">
    <property type="entry name" value="TolB, C-terminal domain"/>
    <property type="match status" value="1"/>
</dbReference>
<sequence length="431" mass="46938">MKSAISFALLAAATVHGAVHNSTVSATSVADKFPIINFMGPTIEGASVNRKGELFAVNKTHFLSLKSGTSDPKNPKLTGPGDKTSHFASSRFTRTQDVLIGDAVGHSIWQQDYNSSDLKRRWNGRFARRAYTPFLINDKLLQPNDFTINGAETYLYMSGMNYTATTVAGEHGDVWYYNIKTGAYKQVPKEVMRGAGIHRCNGIDLSPDDKYLYVTSAQNINDVVTSTKVYKFVIDPATGEPKNPTTEVDLYQVLSNAGVKARERGMDPDGMRMDVEGNLFITLNAIPGVLRWNTKAPGDGTYIPLTTVFAPSNLEFGGEDGKTLYIVGRCQGLEKACVDAYKHDKPGRAITNLRGTTPPKTNSNTGTGSGNSGNSTSPGTEYPNVSNPPNTGSGSPTDAEKEMMRMKLLEWIKIIEKYIATWLKDGNPVPN</sequence>
<feature type="domain" description="SMP-30/Gluconolactonase/LRE-like region" evidence="4">
    <location>
        <begin position="129"/>
        <end position="326"/>
    </location>
</feature>
<evidence type="ECO:0000313" key="6">
    <source>
        <dbReference type="Proteomes" id="UP000006911"/>
    </source>
</evidence>
<name>D5G802_TUBMM</name>
<evidence type="ECO:0000256" key="3">
    <source>
        <dbReference type="SAM" id="SignalP"/>
    </source>
</evidence>
<dbReference type="InterPro" id="IPR011042">
    <property type="entry name" value="6-blade_b-propeller_TolB-like"/>
</dbReference>
<evidence type="ECO:0000313" key="5">
    <source>
        <dbReference type="EMBL" id="CAZ80645.1"/>
    </source>
</evidence>
<dbReference type="SUPFAM" id="SSF63829">
    <property type="entry name" value="Calcium-dependent phosphotriesterase"/>
    <property type="match status" value="1"/>
</dbReference>
<dbReference type="Pfam" id="PF08450">
    <property type="entry name" value="SGL"/>
    <property type="match status" value="1"/>
</dbReference>
<keyword evidence="1" id="KW-0378">Hydrolase</keyword>
<reference evidence="5 6" key="1">
    <citation type="journal article" date="2010" name="Nature">
        <title>Perigord black truffle genome uncovers evolutionary origins and mechanisms of symbiosis.</title>
        <authorList>
            <person name="Martin F."/>
            <person name="Kohler A."/>
            <person name="Murat C."/>
            <person name="Balestrini R."/>
            <person name="Coutinho P.M."/>
            <person name="Jaillon O."/>
            <person name="Montanini B."/>
            <person name="Morin E."/>
            <person name="Noel B."/>
            <person name="Percudani R."/>
            <person name="Porcel B."/>
            <person name="Rubini A."/>
            <person name="Amicucci A."/>
            <person name="Amselem J."/>
            <person name="Anthouard V."/>
            <person name="Arcioni S."/>
            <person name="Artiguenave F."/>
            <person name="Aury J.M."/>
            <person name="Ballario P."/>
            <person name="Bolchi A."/>
            <person name="Brenna A."/>
            <person name="Brun A."/>
            <person name="Buee M."/>
            <person name="Cantarel B."/>
            <person name="Chevalier G."/>
            <person name="Couloux A."/>
            <person name="Da Silva C."/>
            <person name="Denoeud F."/>
            <person name="Duplessis S."/>
            <person name="Ghignone S."/>
            <person name="Hilselberger B."/>
            <person name="Iotti M."/>
            <person name="Marcais B."/>
            <person name="Mello A."/>
            <person name="Miranda M."/>
            <person name="Pacioni G."/>
            <person name="Quesneville H."/>
            <person name="Riccioni C."/>
            <person name="Ruotolo R."/>
            <person name="Splivallo R."/>
            <person name="Stocchi V."/>
            <person name="Tisserant E."/>
            <person name="Viscomi A.R."/>
            <person name="Zambonelli A."/>
            <person name="Zampieri E."/>
            <person name="Henrissat B."/>
            <person name="Lebrun M.H."/>
            <person name="Paolocci F."/>
            <person name="Bonfante P."/>
            <person name="Ottonello S."/>
            <person name="Wincker P."/>
        </authorList>
    </citation>
    <scope>NUCLEOTIDE SEQUENCE [LARGE SCALE GENOMIC DNA]</scope>
    <source>
        <strain evidence="5 6">Mel28</strain>
    </source>
</reference>
<evidence type="ECO:0000256" key="1">
    <source>
        <dbReference type="ARBA" id="ARBA00022801"/>
    </source>
</evidence>